<comment type="pathway">
    <text evidence="3">Nucleotide-sugar biosynthesis; GDP-alpha-D-mannose biosynthesis; alpha-D-mannose 1-phosphate from D-fructose 6-phosphate: step 2/2.</text>
</comment>
<dbReference type="InterPro" id="IPR016055">
    <property type="entry name" value="A-D-PHexomutase_a/b/a-I/II/III"/>
</dbReference>
<keyword evidence="9 15" id="KW-0413">Isomerase</keyword>
<feature type="domain" description="Alpha-D-phosphohexomutase alpha/beta/alpha" evidence="12">
    <location>
        <begin position="19"/>
        <end position="160"/>
    </location>
</feature>
<dbReference type="Gene3D" id="3.40.120.10">
    <property type="entry name" value="Alpha-D-Glucose-1,6-Bisphosphate, subunit A, domain 3"/>
    <property type="match status" value="3"/>
</dbReference>
<dbReference type="CDD" id="cd03089">
    <property type="entry name" value="PMM_PGM"/>
    <property type="match status" value="1"/>
</dbReference>
<evidence type="ECO:0000256" key="10">
    <source>
        <dbReference type="RuleBase" id="RU004326"/>
    </source>
</evidence>
<gene>
    <name evidence="15" type="ORF">GB996_01945</name>
</gene>
<sequence>MTTNPVISADNLPHRPITSFKAYDIRGELGVNLDEDIAYRIGRAFAQILASQKADSEGNDTLKNSIVIGCDIRDSSETLKQATIRGIIDAGVDVIDLGMTGTEEVYFATSHYHALGGIEVTASHNPINYNGLKLVREGSRPISADSGLAEIQALAEQGDFAAITHAGTVVEKFDKTAYVDHLMRFIDTNKLVPLKIVINSGNGSAGPTVDLLEQRLQQKNAPIEIIKVHHTPDGSFPNGIPNPMILANRESTQQAVIDNKADLGIAFDGDFDRCFLFDAQGEFVEGSYVVGMLAQAFLQKHQGAAIVYDPRVLYNTEALIEEGKGEAVISKSGHSFIKQVMRESGAVYGGEMSAHHYFRDFFYCDSGMIPWLLTIELLSTTGKSLGQLVDERIHAYPSSGEINFKLTEAGSDDIIKAIEAYFSAQNPQKNTLDGLSLDFGQWRFNIRASNTEPLIRLNIETKGDEGLLTEKTAEIKQWLATQGAQVA</sequence>
<dbReference type="GO" id="GO:0005975">
    <property type="term" value="P:carbohydrate metabolic process"/>
    <property type="evidence" value="ECO:0007669"/>
    <property type="project" value="InterPro"/>
</dbReference>
<evidence type="ECO:0000256" key="6">
    <source>
        <dbReference type="ARBA" id="ARBA00022553"/>
    </source>
</evidence>
<keyword evidence="16" id="KW-1185">Reference proteome</keyword>
<evidence type="ECO:0000256" key="5">
    <source>
        <dbReference type="ARBA" id="ARBA00012730"/>
    </source>
</evidence>
<dbReference type="EC" id="5.4.2.8" evidence="5"/>
<evidence type="ECO:0000259" key="13">
    <source>
        <dbReference type="Pfam" id="PF02879"/>
    </source>
</evidence>
<evidence type="ECO:0000313" key="16">
    <source>
        <dbReference type="Proteomes" id="UP000442109"/>
    </source>
</evidence>
<dbReference type="PANTHER" id="PTHR43771">
    <property type="entry name" value="PHOSPHOMANNOMUTASE"/>
    <property type="match status" value="1"/>
</dbReference>
<comment type="cofactor">
    <cofactor evidence="2">
        <name>Mg(2+)</name>
        <dbReference type="ChEBI" id="CHEBI:18420"/>
    </cofactor>
</comment>
<evidence type="ECO:0000256" key="1">
    <source>
        <dbReference type="ARBA" id="ARBA00000586"/>
    </source>
</evidence>
<evidence type="ECO:0000259" key="12">
    <source>
        <dbReference type="Pfam" id="PF02878"/>
    </source>
</evidence>
<dbReference type="GO" id="GO:0000287">
    <property type="term" value="F:magnesium ion binding"/>
    <property type="evidence" value="ECO:0007669"/>
    <property type="project" value="InterPro"/>
</dbReference>
<dbReference type="Pfam" id="PF00408">
    <property type="entry name" value="PGM_PMM_IV"/>
    <property type="match status" value="1"/>
</dbReference>
<dbReference type="InterPro" id="IPR036900">
    <property type="entry name" value="A-D-PHexomutase_C_sf"/>
</dbReference>
<proteinExistence type="inferred from homology"/>
<dbReference type="GO" id="GO:0004615">
    <property type="term" value="F:phosphomannomutase activity"/>
    <property type="evidence" value="ECO:0007669"/>
    <property type="project" value="UniProtKB-EC"/>
</dbReference>
<dbReference type="PANTHER" id="PTHR43771:SF1">
    <property type="entry name" value="PHOSPHOMANNOMUTASE"/>
    <property type="match status" value="1"/>
</dbReference>
<feature type="domain" description="Alpha-D-phosphohexomutase alpha/beta/alpha" evidence="14">
    <location>
        <begin position="286"/>
        <end position="396"/>
    </location>
</feature>
<dbReference type="Gene3D" id="3.30.310.50">
    <property type="entry name" value="Alpha-D-phosphohexomutase, C-terminal domain"/>
    <property type="match status" value="1"/>
</dbReference>
<feature type="domain" description="Alpha-D-phosphohexomutase alpha/beta/alpha" evidence="13">
    <location>
        <begin position="177"/>
        <end position="281"/>
    </location>
</feature>
<dbReference type="AlphaFoldDB" id="A0A844LYA4"/>
<dbReference type="SUPFAM" id="SSF53738">
    <property type="entry name" value="Phosphoglucomutase, first 3 domains"/>
    <property type="match status" value="3"/>
</dbReference>
<evidence type="ECO:0000256" key="2">
    <source>
        <dbReference type="ARBA" id="ARBA00001946"/>
    </source>
</evidence>
<dbReference type="RefSeq" id="WP_155586688.1">
    <property type="nucleotide sequence ID" value="NZ_WFKQ01000001.1"/>
</dbReference>
<feature type="domain" description="Alpha-D-phosphohexomutase C-terminal" evidence="11">
    <location>
        <begin position="401"/>
        <end position="469"/>
    </location>
</feature>
<dbReference type="InterPro" id="IPR005843">
    <property type="entry name" value="A-D-PHexomutase_C"/>
</dbReference>
<reference evidence="15 16" key="1">
    <citation type="journal article" date="2019" name="PLoS ONE">
        <title>Pup mortality in New Zealand sea lions (Phocarctos hookeri) at Enderby Island, Auckland Islands, 2013-18.</title>
        <authorList>
            <person name="Michael S.A."/>
            <person name="Hayman D.T.S."/>
            <person name="Gray R."/>
            <person name="Zhang J."/>
            <person name="Rogers L."/>
            <person name="Roe W.D."/>
        </authorList>
    </citation>
    <scope>NUCLEOTIDE SEQUENCE [LARGE SCALE GENOMIC DNA]</scope>
    <source>
        <strain evidence="15 16">SM868</strain>
    </source>
</reference>
<evidence type="ECO:0000259" key="11">
    <source>
        <dbReference type="Pfam" id="PF00408"/>
    </source>
</evidence>
<organism evidence="15 16">
    <name type="scientific">Psychrobacter sanguinis</name>
    <dbReference type="NCBI Taxonomy" id="861445"/>
    <lineage>
        <taxon>Bacteria</taxon>
        <taxon>Pseudomonadati</taxon>
        <taxon>Pseudomonadota</taxon>
        <taxon>Gammaproteobacteria</taxon>
        <taxon>Moraxellales</taxon>
        <taxon>Moraxellaceae</taxon>
        <taxon>Psychrobacter</taxon>
    </lineage>
</organism>
<evidence type="ECO:0000256" key="8">
    <source>
        <dbReference type="ARBA" id="ARBA00022842"/>
    </source>
</evidence>
<accession>A0A844LYA4</accession>
<comment type="similarity">
    <text evidence="4 10">Belongs to the phosphohexose mutase family.</text>
</comment>
<dbReference type="InterPro" id="IPR005844">
    <property type="entry name" value="A-D-PHexomutase_a/b/a-I"/>
</dbReference>
<name>A0A844LYA4_9GAMM</name>
<evidence type="ECO:0000313" key="15">
    <source>
        <dbReference type="EMBL" id="MUG31554.1"/>
    </source>
</evidence>
<comment type="caution">
    <text evidence="15">The sequence shown here is derived from an EMBL/GenBank/DDBJ whole genome shotgun (WGS) entry which is preliminary data.</text>
</comment>
<protein>
    <recommendedName>
        <fullName evidence="5">phosphomannomutase</fullName>
        <ecNumber evidence="5">5.4.2.8</ecNumber>
    </recommendedName>
</protein>
<keyword evidence="7 10" id="KW-0479">Metal-binding</keyword>
<dbReference type="PROSITE" id="PS00710">
    <property type="entry name" value="PGM_PMM"/>
    <property type="match status" value="1"/>
</dbReference>
<evidence type="ECO:0000256" key="4">
    <source>
        <dbReference type="ARBA" id="ARBA00010231"/>
    </source>
</evidence>
<dbReference type="SUPFAM" id="SSF55957">
    <property type="entry name" value="Phosphoglucomutase, C-terminal domain"/>
    <property type="match status" value="1"/>
</dbReference>
<dbReference type="PRINTS" id="PR00509">
    <property type="entry name" value="PGMPMM"/>
</dbReference>
<dbReference type="OrthoDB" id="9803322at2"/>
<dbReference type="InterPro" id="IPR016066">
    <property type="entry name" value="A-D-PHexomutase_CS"/>
</dbReference>
<evidence type="ECO:0000256" key="3">
    <source>
        <dbReference type="ARBA" id="ARBA00004699"/>
    </source>
</evidence>
<keyword evidence="6" id="KW-0597">Phosphoprotein</keyword>
<dbReference type="EMBL" id="WFKQ01000001">
    <property type="protein sequence ID" value="MUG31554.1"/>
    <property type="molecule type" value="Genomic_DNA"/>
</dbReference>
<evidence type="ECO:0000256" key="7">
    <source>
        <dbReference type="ARBA" id="ARBA00022723"/>
    </source>
</evidence>
<evidence type="ECO:0000259" key="14">
    <source>
        <dbReference type="Pfam" id="PF02880"/>
    </source>
</evidence>
<dbReference type="Pfam" id="PF02878">
    <property type="entry name" value="PGM_PMM_I"/>
    <property type="match status" value="1"/>
</dbReference>
<keyword evidence="8 10" id="KW-0460">Magnesium</keyword>
<dbReference type="Pfam" id="PF02880">
    <property type="entry name" value="PGM_PMM_III"/>
    <property type="match status" value="1"/>
</dbReference>
<dbReference type="InterPro" id="IPR005841">
    <property type="entry name" value="Alpha-D-phosphohexomutase_SF"/>
</dbReference>
<dbReference type="InterPro" id="IPR005845">
    <property type="entry name" value="A-D-PHexomutase_a/b/a-II"/>
</dbReference>
<evidence type="ECO:0000256" key="9">
    <source>
        <dbReference type="ARBA" id="ARBA00023235"/>
    </source>
</evidence>
<dbReference type="InterPro" id="IPR005846">
    <property type="entry name" value="A-D-PHexomutase_a/b/a-III"/>
</dbReference>
<dbReference type="Proteomes" id="UP000442109">
    <property type="component" value="Unassembled WGS sequence"/>
</dbReference>
<dbReference type="Pfam" id="PF02879">
    <property type="entry name" value="PGM_PMM_II"/>
    <property type="match status" value="1"/>
</dbReference>
<comment type="catalytic activity">
    <reaction evidence="1">
        <text>alpha-D-mannose 1-phosphate = D-mannose 6-phosphate</text>
        <dbReference type="Rhea" id="RHEA:11140"/>
        <dbReference type="ChEBI" id="CHEBI:58409"/>
        <dbReference type="ChEBI" id="CHEBI:58735"/>
        <dbReference type="EC" id="5.4.2.8"/>
    </reaction>
</comment>